<dbReference type="EMBL" id="JAWQEG010002876">
    <property type="protein sequence ID" value="KAK3869153.1"/>
    <property type="molecule type" value="Genomic_DNA"/>
</dbReference>
<evidence type="ECO:0000313" key="2">
    <source>
        <dbReference type="EMBL" id="KAK3869153.1"/>
    </source>
</evidence>
<sequence>MGTRKGGSGGEQFRASCQISRESRSLTRVGEEPECIVVPTHTTVLDTNHYFGKGRPTTSRCKGAEGLPKHLTPALITAQGSSGPAGLRGYLRLLTTRRQLSSEEGGYCRGAVVALGTRLDTLTQALDTLNSTLVTHSTHSTDNTHRIQSLEQWTNLVTNLSSRMSEVETWQSGRPDTSQLANLTAALSQLKDTSQRHARTLSNITQSVDVVKGVEGKLEGSQVQLANTVSELKQQFQKVEQQVLSMALATSASTSPPLPPSNETHTRKQRLSQSNPGGGGRDSRGP</sequence>
<comment type="caution">
    <text evidence="2">The sequence shown here is derived from an EMBL/GenBank/DDBJ whole genome shotgun (WGS) entry which is preliminary data.</text>
</comment>
<accession>A0AAE1KCX3</accession>
<keyword evidence="3" id="KW-1185">Reference proteome</keyword>
<organism evidence="2 3">
    <name type="scientific">Petrolisthes cinctipes</name>
    <name type="common">Flat porcelain crab</name>
    <dbReference type="NCBI Taxonomy" id="88211"/>
    <lineage>
        <taxon>Eukaryota</taxon>
        <taxon>Metazoa</taxon>
        <taxon>Ecdysozoa</taxon>
        <taxon>Arthropoda</taxon>
        <taxon>Crustacea</taxon>
        <taxon>Multicrustacea</taxon>
        <taxon>Malacostraca</taxon>
        <taxon>Eumalacostraca</taxon>
        <taxon>Eucarida</taxon>
        <taxon>Decapoda</taxon>
        <taxon>Pleocyemata</taxon>
        <taxon>Anomura</taxon>
        <taxon>Galatheoidea</taxon>
        <taxon>Porcellanidae</taxon>
        <taxon>Petrolisthes</taxon>
    </lineage>
</organism>
<evidence type="ECO:0000256" key="1">
    <source>
        <dbReference type="SAM" id="MobiDB-lite"/>
    </source>
</evidence>
<name>A0AAE1KCX3_PETCI</name>
<dbReference type="AlphaFoldDB" id="A0AAE1KCX3"/>
<proteinExistence type="predicted"/>
<feature type="region of interest" description="Disordered" evidence="1">
    <location>
        <begin position="247"/>
        <end position="286"/>
    </location>
</feature>
<dbReference type="Proteomes" id="UP001286313">
    <property type="component" value="Unassembled WGS sequence"/>
</dbReference>
<reference evidence="2" key="1">
    <citation type="submission" date="2023-10" db="EMBL/GenBank/DDBJ databases">
        <title>Genome assemblies of two species of porcelain crab, Petrolisthes cinctipes and Petrolisthes manimaculis (Anomura: Porcellanidae).</title>
        <authorList>
            <person name="Angst P."/>
        </authorList>
    </citation>
    <scope>NUCLEOTIDE SEQUENCE</scope>
    <source>
        <strain evidence="2">PB745_01</strain>
        <tissue evidence="2">Gill</tissue>
    </source>
</reference>
<evidence type="ECO:0000313" key="3">
    <source>
        <dbReference type="Proteomes" id="UP001286313"/>
    </source>
</evidence>
<protein>
    <submittedName>
        <fullName evidence="2">Uncharacterized protein</fullName>
    </submittedName>
</protein>
<gene>
    <name evidence="2" type="ORF">Pcinc_025527</name>
</gene>